<dbReference type="SUPFAM" id="SSF52374">
    <property type="entry name" value="Nucleotidylyl transferase"/>
    <property type="match status" value="1"/>
</dbReference>
<dbReference type="HAMAP" id="MF_00041">
    <property type="entry name" value="Cys_tRNA_synth"/>
    <property type="match status" value="1"/>
</dbReference>
<evidence type="ECO:0000256" key="8">
    <source>
        <dbReference type="ARBA" id="ARBA00022840"/>
    </source>
</evidence>
<dbReference type="InterPro" id="IPR014729">
    <property type="entry name" value="Rossmann-like_a/b/a_fold"/>
</dbReference>
<evidence type="ECO:0000256" key="14">
    <source>
        <dbReference type="ARBA" id="ARBA00047499"/>
    </source>
</evidence>
<dbReference type="GO" id="GO:0005737">
    <property type="term" value="C:cytoplasm"/>
    <property type="evidence" value="ECO:0007669"/>
    <property type="project" value="TreeGrafter"/>
</dbReference>
<proteinExistence type="inferred from homology"/>
<comment type="catalytic activity">
    <reaction evidence="17">
        <text>S-sulfanyl-L-cysteine + tRNA(Cys) + ATP = (S)-sulfanyl-L-cysteinyl-tRNA(Cys) + AMP + diphosphate</text>
        <dbReference type="Rhea" id="RHEA:78647"/>
        <dbReference type="Rhea" id="RHEA-COMP:9661"/>
        <dbReference type="Rhea" id="RHEA-COMP:19119"/>
        <dbReference type="ChEBI" id="CHEBI:30616"/>
        <dbReference type="ChEBI" id="CHEBI:33019"/>
        <dbReference type="ChEBI" id="CHEBI:58591"/>
        <dbReference type="ChEBI" id="CHEBI:78442"/>
        <dbReference type="ChEBI" id="CHEBI:229520"/>
        <dbReference type="ChEBI" id="CHEBI:456215"/>
    </reaction>
    <physiologicalReaction direction="left-to-right" evidence="17">
        <dbReference type="Rhea" id="RHEA:78648"/>
    </physiologicalReaction>
</comment>
<keyword evidence="10" id="KW-0030">Aminoacyl-tRNA synthetase</keyword>
<dbReference type="EC" id="6.1.1.16" evidence="3"/>
<dbReference type="PANTHER" id="PTHR10890:SF27">
    <property type="entry name" value="CYSTEINE--TRNA LIGASE, MITOCHONDRIAL-RELATED"/>
    <property type="match status" value="1"/>
</dbReference>
<comment type="similarity">
    <text evidence="2">Belongs to the class-I aminoacyl-tRNA synthetase family.</text>
</comment>
<keyword evidence="9" id="KW-0648">Protein biosynthesis</keyword>
<evidence type="ECO:0000256" key="10">
    <source>
        <dbReference type="ARBA" id="ARBA00023146"/>
    </source>
</evidence>
<comment type="catalytic activity">
    <reaction evidence="14">
        <text>S-disulfanyl-L-cysteine + tRNA(Cys) + ATP = (S)-disulfanyl-L-cysteinyl-tRNA(Cys) + AMP + diphosphate</text>
        <dbReference type="Rhea" id="RHEA:78651"/>
        <dbReference type="Rhea" id="RHEA-COMP:9661"/>
        <dbReference type="Rhea" id="RHEA-COMP:19120"/>
        <dbReference type="ChEBI" id="CHEBI:30616"/>
        <dbReference type="ChEBI" id="CHEBI:33019"/>
        <dbReference type="ChEBI" id="CHEBI:78442"/>
        <dbReference type="ChEBI" id="CHEBI:229465"/>
        <dbReference type="ChEBI" id="CHEBI:229521"/>
        <dbReference type="ChEBI" id="CHEBI:456215"/>
    </reaction>
    <physiologicalReaction direction="left-to-right" evidence="14">
        <dbReference type="Rhea" id="RHEA:78652"/>
    </physiologicalReaction>
</comment>
<protein>
    <recommendedName>
        <fullName evidence="3">cysteine--tRNA ligase</fullName>
        <ecNumber evidence="3">6.1.1.16</ecNumber>
    </recommendedName>
    <alternativeName>
        <fullName evidence="11">Cysteinyl-tRNA synthetase</fullName>
    </alternativeName>
</protein>
<evidence type="ECO:0000256" key="17">
    <source>
        <dbReference type="ARBA" id="ARBA00048609"/>
    </source>
</evidence>
<keyword evidence="4" id="KW-0436">Ligase</keyword>
<evidence type="ECO:0000256" key="11">
    <source>
        <dbReference type="ARBA" id="ARBA00031499"/>
    </source>
</evidence>
<dbReference type="InterPro" id="IPR009080">
    <property type="entry name" value="tRNAsynth_Ia_anticodon-bd"/>
</dbReference>
<organism evidence="20 21">
    <name type="scientific">Zophobas morio</name>
    <dbReference type="NCBI Taxonomy" id="2755281"/>
    <lineage>
        <taxon>Eukaryota</taxon>
        <taxon>Metazoa</taxon>
        <taxon>Ecdysozoa</taxon>
        <taxon>Arthropoda</taxon>
        <taxon>Hexapoda</taxon>
        <taxon>Insecta</taxon>
        <taxon>Pterygota</taxon>
        <taxon>Neoptera</taxon>
        <taxon>Endopterygota</taxon>
        <taxon>Coleoptera</taxon>
        <taxon>Polyphaga</taxon>
        <taxon>Cucujiformia</taxon>
        <taxon>Tenebrionidae</taxon>
        <taxon>Zophobas</taxon>
    </lineage>
</organism>
<evidence type="ECO:0000313" key="21">
    <source>
        <dbReference type="Proteomes" id="UP001168821"/>
    </source>
</evidence>
<dbReference type="PRINTS" id="PR00983">
    <property type="entry name" value="TRNASYNTHCYS"/>
</dbReference>
<comment type="function">
    <text evidence="13">In addition to its role as an aminoacyl-tRNA synthetase, has also cysteine persulfide synthase activity. Produces reactive persulfide species such as cysteine persulfide (CysSSH) from substrate cysteine and mediate direct incorporation of CysSSH into proteins during translations, resulting in protein persulfides and polysulfides. CysSSHs behave as potent antioxidants and cellular protectants.</text>
</comment>
<dbReference type="CDD" id="cd00672">
    <property type="entry name" value="CysRS_core"/>
    <property type="match status" value="1"/>
</dbReference>
<dbReference type="InterPro" id="IPR024909">
    <property type="entry name" value="Cys-tRNA/MSH_ligase"/>
</dbReference>
<comment type="caution">
    <text evidence="20">The sequence shown here is derived from an EMBL/GenBank/DDBJ whole genome shotgun (WGS) entry which is preliminary data.</text>
</comment>
<keyword evidence="8" id="KW-0067">ATP-binding</keyword>
<dbReference type="InterPro" id="IPR015803">
    <property type="entry name" value="Cys-tRNA-ligase"/>
</dbReference>
<dbReference type="GO" id="GO:0005524">
    <property type="term" value="F:ATP binding"/>
    <property type="evidence" value="ECO:0007669"/>
    <property type="project" value="UniProtKB-KW"/>
</dbReference>
<evidence type="ECO:0000256" key="15">
    <source>
        <dbReference type="ARBA" id="ARBA00047548"/>
    </source>
</evidence>
<keyword evidence="7" id="KW-0862">Zinc</keyword>
<evidence type="ECO:0000256" key="13">
    <source>
        <dbReference type="ARBA" id="ARBA00045476"/>
    </source>
</evidence>
<accession>A0AA38HK15</accession>
<comment type="catalytic activity">
    <reaction evidence="16">
        <text>S-sulfanyl-L-cysteine + L-cysteine = S-disulfanyl-L-cysteine + L-alanine</text>
        <dbReference type="Rhea" id="RHEA:78627"/>
        <dbReference type="ChEBI" id="CHEBI:35235"/>
        <dbReference type="ChEBI" id="CHEBI:57972"/>
        <dbReference type="ChEBI" id="CHEBI:58591"/>
        <dbReference type="ChEBI" id="CHEBI:229465"/>
    </reaction>
    <physiologicalReaction direction="left-to-right" evidence="16">
        <dbReference type="Rhea" id="RHEA:78628"/>
    </physiologicalReaction>
</comment>
<evidence type="ECO:0000256" key="16">
    <source>
        <dbReference type="ARBA" id="ARBA00047731"/>
    </source>
</evidence>
<evidence type="ECO:0000259" key="19">
    <source>
        <dbReference type="Pfam" id="PF01406"/>
    </source>
</evidence>
<dbReference type="AlphaFoldDB" id="A0AA38HK15"/>
<dbReference type="GO" id="GO:0006423">
    <property type="term" value="P:cysteinyl-tRNA aminoacylation"/>
    <property type="evidence" value="ECO:0007669"/>
    <property type="project" value="InterPro"/>
</dbReference>
<comment type="cofactor">
    <cofactor evidence="1">
        <name>Zn(2+)</name>
        <dbReference type="ChEBI" id="CHEBI:29105"/>
    </cofactor>
</comment>
<name>A0AA38HK15_9CUCU</name>
<gene>
    <name evidence="20" type="ORF">Zmor_008954</name>
</gene>
<feature type="non-terminal residue" evidence="20">
    <location>
        <position position="1"/>
    </location>
</feature>
<evidence type="ECO:0000256" key="12">
    <source>
        <dbReference type="ARBA" id="ARBA00043868"/>
    </source>
</evidence>
<evidence type="ECO:0000256" key="4">
    <source>
        <dbReference type="ARBA" id="ARBA00022598"/>
    </source>
</evidence>
<dbReference type="GO" id="GO:0046872">
    <property type="term" value="F:metal ion binding"/>
    <property type="evidence" value="ECO:0007669"/>
    <property type="project" value="UniProtKB-KW"/>
</dbReference>
<evidence type="ECO:0000256" key="9">
    <source>
        <dbReference type="ARBA" id="ARBA00022917"/>
    </source>
</evidence>
<evidence type="ECO:0000256" key="18">
    <source>
        <dbReference type="ARBA" id="ARBA00049046"/>
    </source>
</evidence>
<dbReference type="GO" id="GO:0004817">
    <property type="term" value="F:cysteine-tRNA ligase activity"/>
    <property type="evidence" value="ECO:0007669"/>
    <property type="project" value="UniProtKB-EC"/>
</dbReference>
<evidence type="ECO:0000256" key="6">
    <source>
        <dbReference type="ARBA" id="ARBA00022741"/>
    </source>
</evidence>
<keyword evidence="21" id="KW-1185">Reference proteome</keyword>
<sequence length="556" mass="63721">FNFLINQGGKWVVPNGMNTGITLYNSLTRSQVPLYIPLNNTCHWYMCGPTVYNISHIGHACTYLRWDILRRILTDYFKINVVSALGITDIDDKIISVAEKLNCSALSIARKYENLFFKDMTSFNILEPFSILRVSEHIDDIIRFIEKLILSGKAYQLEGSVYFDTEVHGGRYGKLFPEALLSEYPPGKKNLKKNERDFALWKSGNARELKIEGALWDSPWGKGRPGWHVECSAMASSLFGKHLDIHSGGRDLLYPHHENELAQSEAFHAVDQWANYWLHFGLVNLHNEKMSKSSNCFVSVQEFLKSYFPDHLRMLCLLFKYNSVINYSDDALKEAIVLVERLQAFLCRAQNVSHRLGIAYIYSLTNHLVLIFVASINLACGTVRFSPRDLKFKETLMQTKSLVHDYLKSDFDTPKAVRQVFKLINAANNYLQEGPNSTDFRISIAAAPVRPAVNSLVISECFRYVISFFSMLGLRTLRSAFFSEQSELEKQFLSFRSVVRSISLAALKKRDLENGGYKDLLKECDRLRDEVFSKLGIFVEVFASLFYCYKTLQSFI</sequence>
<reference evidence="20" key="1">
    <citation type="journal article" date="2023" name="G3 (Bethesda)">
        <title>Whole genome assemblies of Zophobas morio and Tenebrio molitor.</title>
        <authorList>
            <person name="Kaur S."/>
            <person name="Stinson S.A."/>
            <person name="diCenzo G.C."/>
        </authorList>
    </citation>
    <scope>NUCLEOTIDE SEQUENCE</scope>
    <source>
        <strain evidence="20">QUZm001</strain>
    </source>
</reference>
<keyword evidence="6" id="KW-0547">Nucleotide-binding</keyword>
<feature type="domain" description="tRNA synthetases class I catalytic" evidence="19">
    <location>
        <begin position="39"/>
        <end position="335"/>
    </location>
</feature>
<dbReference type="NCBIfam" id="TIGR00435">
    <property type="entry name" value="cysS"/>
    <property type="match status" value="1"/>
</dbReference>
<evidence type="ECO:0000256" key="2">
    <source>
        <dbReference type="ARBA" id="ARBA00005594"/>
    </source>
</evidence>
<dbReference type="Pfam" id="PF01406">
    <property type="entry name" value="tRNA-synt_1e"/>
    <property type="match status" value="1"/>
</dbReference>
<comment type="catalytic activity">
    <reaction evidence="18">
        <text>tRNA(Cys) + L-cysteine + ATP = L-cysteinyl-tRNA(Cys) + AMP + diphosphate</text>
        <dbReference type="Rhea" id="RHEA:17773"/>
        <dbReference type="Rhea" id="RHEA-COMP:9661"/>
        <dbReference type="Rhea" id="RHEA-COMP:9679"/>
        <dbReference type="ChEBI" id="CHEBI:30616"/>
        <dbReference type="ChEBI" id="CHEBI:33019"/>
        <dbReference type="ChEBI" id="CHEBI:35235"/>
        <dbReference type="ChEBI" id="CHEBI:78442"/>
        <dbReference type="ChEBI" id="CHEBI:78517"/>
        <dbReference type="ChEBI" id="CHEBI:456215"/>
        <dbReference type="EC" id="6.1.1.16"/>
    </reaction>
    <physiologicalReaction direction="right-to-left" evidence="18">
        <dbReference type="Rhea" id="RHEA:17775"/>
    </physiologicalReaction>
</comment>
<evidence type="ECO:0000256" key="3">
    <source>
        <dbReference type="ARBA" id="ARBA00012832"/>
    </source>
</evidence>
<dbReference type="InterPro" id="IPR032678">
    <property type="entry name" value="tRNA-synt_1_cat_dom"/>
</dbReference>
<evidence type="ECO:0000256" key="1">
    <source>
        <dbReference type="ARBA" id="ARBA00001947"/>
    </source>
</evidence>
<dbReference type="PANTHER" id="PTHR10890">
    <property type="entry name" value="CYSTEINYL-TRNA SYNTHETASE"/>
    <property type="match status" value="1"/>
</dbReference>
<dbReference type="EMBL" id="JALNTZ010002637">
    <property type="protein sequence ID" value="KAJ3616906.1"/>
    <property type="molecule type" value="Genomic_DNA"/>
</dbReference>
<evidence type="ECO:0000313" key="20">
    <source>
        <dbReference type="EMBL" id="KAJ3616906.1"/>
    </source>
</evidence>
<dbReference type="Proteomes" id="UP001168821">
    <property type="component" value="Unassembled WGS sequence"/>
</dbReference>
<evidence type="ECO:0000256" key="7">
    <source>
        <dbReference type="ARBA" id="ARBA00022833"/>
    </source>
</evidence>
<comment type="catalytic activity">
    <reaction evidence="15">
        <text>2 L-cysteine = S-sulfanyl-L-cysteine + L-alanine</text>
        <dbReference type="Rhea" id="RHEA:78543"/>
        <dbReference type="ChEBI" id="CHEBI:35235"/>
        <dbReference type="ChEBI" id="CHEBI:57972"/>
        <dbReference type="ChEBI" id="CHEBI:58591"/>
    </reaction>
    <physiologicalReaction direction="left-to-right" evidence="15">
        <dbReference type="Rhea" id="RHEA:78544"/>
    </physiologicalReaction>
</comment>
<dbReference type="Gene3D" id="3.40.50.620">
    <property type="entry name" value="HUPs"/>
    <property type="match status" value="1"/>
</dbReference>
<keyword evidence="5" id="KW-0479">Metal-binding</keyword>
<evidence type="ECO:0000256" key="5">
    <source>
        <dbReference type="ARBA" id="ARBA00022723"/>
    </source>
</evidence>
<comment type="function">
    <text evidence="12">Mitochondrial cysteine-specific aminoacyl-tRNA synthetase that catalyzes the ATP-dependent ligation of cysteine to tRNA(Cys).</text>
</comment>
<dbReference type="SUPFAM" id="SSF47323">
    <property type="entry name" value="Anticodon-binding domain of a subclass of class I aminoacyl-tRNA synthetases"/>
    <property type="match status" value="1"/>
</dbReference>